<keyword evidence="2" id="KW-1185">Reference proteome</keyword>
<protein>
    <submittedName>
        <fullName evidence="1">Uncharacterized protein</fullName>
    </submittedName>
</protein>
<evidence type="ECO:0000313" key="1">
    <source>
        <dbReference type="EMBL" id="KAH9493710.1"/>
    </source>
</evidence>
<accession>A0A922HMB7</accession>
<dbReference type="AlphaFoldDB" id="A0A922HMB7"/>
<dbReference type="EMBL" id="ASGP02000008">
    <property type="protein sequence ID" value="KAH9493710.1"/>
    <property type="molecule type" value="Genomic_DNA"/>
</dbReference>
<reference evidence="1" key="2">
    <citation type="journal article" date="2022" name="Res Sq">
        <title>Comparative Genomics Reveals Insights into the Divergent Evolution of Astigmatic Mites and Household Pest Adaptations.</title>
        <authorList>
            <person name="Xiong Q."/>
            <person name="Wan A.T.-Y."/>
            <person name="Liu X.-Y."/>
            <person name="Fung C.S.-H."/>
            <person name="Xiao X."/>
            <person name="Malainual N."/>
            <person name="Hou J."/>
            <person name="Wang L."/>
            <person name="Wang M."/>
            <person name="Yang K."/>
            <person name="Cui Y."/>
            <person name="Leung E."/>
            <person name="Nong W."/>
            <person name="Shin S.-K."/>
            <person name="Au S."/>
            <person name="Jeong K.Y."/>
            <person name="Chew F.T."/>
            <person name="Hui J."/>
            <person name="Leung T.F."/>
            <person name="Tungtrongchitr A."/>
            <person name="Zhong N."/>
            <person name="Liu Z."/>
            <person name="Tsui S."/>
        </authorList>
    </citation>
    <scope>NUCLEOTIDE SEQUENCE</scope>
    <source>
        <strain evidence="1">Derf</strain>
        <tissue evidence="1">Whole organism</tissue>
    </source>
</reference>
<gene>
    <name evidence="1" type="ORF">DERF_014446</name>
</gene>
<dbReference type="Proteomes" id="UP000790347">
    <property type="component" value="Unassembled WGS sequence"/>
</dbReference>
<evidence type="ECO:0000313" key="2">
    <source>
        <dbReference type="Proteomes" id="UP000790347"/>
    </source>
</evidence>
<comment type="caution">
    <text evidence="1">The sequence shown here is derived from an EMBL/GenBank/DDBJ whole genome shotgun (WGS) entry which is preliminary data.</text>
</comment>
<reference evidence="1" key="1">
    <citation type="submission" date="2013-05" db="EMBL/GenBank/DDBJ databases">
        <authorList>
            <person name="Yim A.K.Y."/>
            <person name="Chan T.F."/>
            <person name="Ji K.M."/>
            <person name="Liu X.Y."/>
            <person name="Zhou J.W."/>
            <person name="Li R.Q."/>
            <person name="Yang K.Y."/>
            <person name="Li J."/>
            <person name="Li M."/>
            <person name="Law P.T.W."/>
            <person name="Wu Y.L."/>
            <person name="Cai Z.L."/>
            <person name="Qin H."/>
            <person name="Bao Y."/>
            <person name="Leung R.K.K."/>
            <person name="Ng P.K.S."/>
            <person name="Zou J."/>
            <person name="Zhong X.J."/>
            <person name="Ran P.X."/>
            <person name="Zhong N.S."/>
            <person name="Liu Z.G."/>
            <person name="Tsui S.K.W."/>
        </authorList>
    </citation>
    <scope>NUCLEOTIDE SEQUENCE</scope>
    <source>
        <strain evidence="1">Derf</strain>
        <tissue evidence="1">Whole organism</tissue>
    </source>
</reference>
<sequence>MAFHIVMLHDIGHDHRALIYHHILQRPPSSCDRRYISATKRFSNVTVYGFAISIPRSNCDCFIPRHNRPT</sequence>
<organism evidence="1 2">
    <name type="scientific">Dermatophagoides farinae</name>
    <name type="common">American house dust mite</name>
    <dbReference type="NCBI Taxonomy" id="6954"/>
    <lineage>
        <taxon>Eukaryota</taxon>
        <taxon>Metazoa</taxon>
        <taxon>Ecdysozoa</taxon>
        <taxon>Arthropoda</taxon>
        <taxon>Chelicerata</taxon>
        <taxon>Arachnida</taxon>
        <taxon>Acari</taxon>
        <taxon>Acariformes</taxon>
        <taxon>Sarcoptiformes</taxon>
        <taxon>Astigmata</taxon>
        <taxon>Psoroptidia</taxon>
        <taxon>Analgoidea</taxon>
        <taxon>Pyroglyphidae</taxon>
        <taxon>Dermatophagoidinae</taxon>
        <taxon>Dermatophagoides</taxon>
    </lineage>
</organism>
<proteinExistence type="predicted"/>
<name>A0A922HMB7_DERFA</name>